<dbReference type="Pfam" id="PF12844">
    <property type="entry name" value="HTH_19"/>
    <property type="match status" value="1"/>
</dbReference>
<evidence type="ECO:0000313" key="4">
    <source>
        <dbReference type="Proteomes" id="UP001199319"/>
    </source>
</evidence>
<evidence type="ECO:0000259" key="2">
    <source>
        <dbReference type="PROSITE" id="PS50943"/>
    </source>
</evidence>
<evidence type="ECO:0000256" key="1">
    <source>
        <dbReference type="ARBA" id="ARBA00023125"/>
    </source>
</evidence>
<dbReference type="AlphaFoldDB" id="A0AAE3AGE1"/>
<dbReference type="Proteomes" id="UP001199319">
    <property type="component" value="Unassembled WGS sequence"/>
</dbReference>
<dbReference type="GO" id="GO:0003677">
    <property type="term" value="F:DNA binding"/>
    <property type="evidence" value="ECO:0007669"/>
    <property type="project" value="UniProtKB-KW"/>
</dbReference>
<gene>
    <name evidence="3" type="ORF">LKD37_08130</name>
</gene>
<dbReference type="PANTHER" id="PTHR46558">
    <property type="entry name" value="TRACRIPTIONAL REGULATORY PROTEIN-RELATED-RELATED"/>
    <property type="match status" value="1"/>
</dbReference>
<keyword evidence="1" id="KW-0238">DNA-binding</keyword>
<dbReference type="RefSeq" id="WP_302928760.1">
    <property type="nucleotide sequence ID" value="NZ_JAJEPW010000020.1"/>
</dbReference>
<dbReference type="InterPro" id="IPR001387">
    <property type="entry name" value="Cro/C1-type_HTH"/>
</dbReference>
<dbReference type="Gene3D" id="1.10.260.40">
    <property type="entry name" value="lambda repressor-like DNA-binding domains"/>
    <property type="match status" value="2"/>
</dbReference>
<dbReference type="PROSITE" id="PS50943">
    <property type="entry name" value="HTH_CROC1"/>
    <property type="match status" value="2"/>
</dbReference>
<dbReference type="Pfam" id="PF01381">
    <property type="entry name" value="HTH_3"/>
    <property type="match status" value="1"/>
</dbReference>
<evidence type="ECO:0000313" key="3">
    <source>
        <dbReference type="EMBL" id="MCC2129480.1"/>
    </source>
</evidence>
<sequence>MAERTPFEAKWHLLASVGVRCYILISNVSGAVKVAPLQILQFPVVLPHKFQDAEKFNLQFSDFSEIAETADKLRWLRYQKGLRQRDVADYAGIDRSTYVHYEEYGKDLYPPEHMEKIAQLFEVPVDMLLDDYNLFLRNGQGNQIKAIRTKLGLTQRQYADKLGVSLGNLKHWEQNRKQIFKSTWEKYFKQSLESCKKVR</sequence>
<keyword evidence="4" id="KW-1185">Reference proteome</keyword>
<proteinExistence type="predicted"/>
<dbReference type="PANTHER" id="PTHR46558:SF11">
    <property type="entry name" value="HTH-TYPE TRANSCRIPTIONAL REGULATOR XRE"/>
    <property type="match status" value="1"/>
</dbReference>
<dbReference type="InterPro" id="IPR010982">
    <property type="entry name" value="Lambda_DNA-bd_dom_sf"/>
</dbReference>
<dbReference type="SMART" id="SM00530">
    <property type="entry name" value="HTH_XRE"/>
    <property type="match status" value="2"/>
</dbReference>
<feature type="domain" description="HTH cro/C1-type" evidence="2">
    <location>
        <begin position="144"/>
        <end position="179"/>
    </location>
</feature>
<name>A0AAE3AGE1_9FIRM</name>
<dbReference type="SUPFAM" id="SSF47413">
    <property type="entry name" value="lambda repressor-like DNA-binding domains"/>
    <property type="match status" value="2"/>
</dbReference>
<dbReference type="EMBL" id="JAJEPW010000020">
    <property type="protein sequence ID" value="MCC2129480.1"/>
    <property type="molecule type" value="Genomic_DNA"/>
</dbReference>
<accession>A0AAE3AGE1</accession>
<dbReference type="CDD" id="cd00093">
    <property type="entry name" value="HTH_XRE"/>
    <property type="match status" value="2"/>
</dbReference>
<reference evidence="3" key="1">
    <citation type="submission" date="2021-10" db="EMBL/GenBank/DDBJ databases">
        <title>Anaerobic single-cell dispensing facilitates the cultivation of human gut bacteria.</title>
        <authorList>
            <person name="Afrizal A."/>
        </authorList>
    </citation>
    <scope>NUCLEOTIDE SEQUENCE</scope>
    <source>
        <strain evidence="3">CLA-AA-H272</strain>
    </source>
</reference>
<comment type="caution">
    <text evidence="3">The sequence shown here is derived from an EMBL/GenBank/DDBJ whole genome shotgun (WGS) entry which is preliminary data.</text>
</comment>
<feature type="domain" description="HTH cro/C1-type" evidence="2">
    <location>
        <begin position="73"/>
        <end position="128"/>
    </location>
</feature>
<organism evidence="3 4">
    <name type="scientific">Brotocaccenecus cirricatena</name>
    <dbReference type="NCBI Taxonomy" id="3064195"/>
    <lineage>
        <taxon>Bacteria</taxon>
        <taxon>Bacillati</taxon>
        <taxon>Bacillota</taxon>
        <taxon>Clostridia</taxon>
        <taxon>Eubacteriales</taxon>
        <taxon>Oscillospiraceae</taxon>
        <taxon>Brotocaccenecus</taxon>
    </lineage>
</organism>
<protein>
    <submittedName>
        <fullName evidence="3">Helix-turn-helix domain-containing protein</fullName>
    </submittedName>
</protein>